<feature type="compositionally biased region" description="Polar residues" evidence="2">
    <location>
        <begin position="364"/>
        <end position="380"/>
    </location>
</feature>
<feature type="transmembrane region" description="Helical" evidence="3">
    <location>
        <begin position="408"/>
        <end position="429"/>
    </location>
</feature>
<evidence type="ECO:0000313" key="6">
    <source>
        <dbReference type="Proteomes" id="UP000789390"/>
    </source>
</evidence>
<gene>
    <name evidence="5" type="ORF">DGAL_LOCUS13147</name>
</gene>
<dbReference type="OrthoDB" id="6419989at2759"/>
<evidence type="ECO:0000256" key="1">
    <source>
        <dbReference type="ARBA" id="ARBA00023157"/>
    </source>
</evidence>
<dbReference type="InterPro" id="IPR013783">
    <property type="entry name" value="Ig-like_fold"/>
</dbReference>
<accession>A0A8J2WSC7</accession>
<dbReference type="EMBL" id="CAKKLH010000294">
    <property type="protein sequence ID" value="CAH0109664.1"/>
    <property type="molecule type" value="Genomic_DNA"/>
</dbReference>
<dbReference type="PANTHER" id="PTHR21261:SF15">
    <property type="entry name" value="BEATEN PATH IIIA, ISOFORM D-RELATED"/>
    <property type="match status" value="1"/>
</dbReference>
<comment type="caution">
    <text evidence="5">The sequence shown here is derived from an EMBL/GenBank/DDBJ whole genome shotgun (WGS) entry which is preliminary data.</text>
</comment>
<dbReference type="Proteomes" id="UP000789390">
    <property type="component" value="Unassembled WGS sequence"/>
</dbReference>
<keyword evidence="3" id="KW-0472">Membrane</keyword>
<dbReference type="PROSITE" id="PS50835">
    <property type="entry name" value="IG_LIKE"/>
    <property type="match status" value="2"/>
</dbReference>
<dbReference type="InterPro" id="IPR036179">
    <property type="entry name" value="Ig-like_dom_sf"/>
</dbReference>
<feature type="compositionally biased region" description="Acidic residues" evidence="2">
    <location>
        <begin position="322"/>
        <end position="332"/>
    </location>
</feature>
<protein>
    <recommendedName>
        <fullName evidence="4">Ig-like domain-containing protein</fullName>
    </recommendedName>
</protein>
<dbReference type="InterPro" id="IPR013162">
    <property type="entry name" value="CD80_C2-set"/>
</dbReference>
<feature type="compositionally biased region" description="Polar residues" evidence="2">
    <location>
        <begin position="392"/>
        <end position="404"/>
    </location>
</feature>
<evidence type="ECO:0000256" key="2">
    <source>
        <dbReference type="SAM" id="MobiDB-lite"/>
    </source>
</evidence>
<dbReference type="InterPro" id="IPR007110">
    <property type="entry name" value="Ig-like_dom"/>
</dbReference>
<reference evidence="5" key="1">
    <citation type="submission" date="2021-11" db="EMBL/GenBank/DDBJ databases">
        <authorList>
            <person name="Schell T."/>
        </authorList>
    </citation>
    <scope>NUCLEOTIDE SEQUENCE</scope>
    <source>
        <strain evidence="5">M5</strain>
    </source>
</reference>
<dbReference type="AlphaFoldDB" id="A0A8J2WSC7"/>
<keyword evidence="3" id="KW-0812">Transmembrane</keyword>
<proteinExistence type="predicted"/>
<name>A0A8J2WSC7_9CRUS</name>
<dbReference type="PANTHER" id="PTHR21261">
    <property type="entry name" value="BEAT PROTEIN"/>
    <property type="match status" value="1"/>
</dbReference>
<dbReference type="FunFam" id="2.60.40.10:FF:000437">
    <property type="entry name" value="Beat-IIIc, isoform A"/>
    <property type="match status" value="1"/>
</dbReference>
<sequence>MVEFLCGGITRKMMWILFVYLAVWQFLFDGSLALRIVGVVVPSEVAAGRDALLQCHYDLEGSSLYALKWYKGSHEFYRFILKEVPPVQTFPWTTITIHHEETRSRLFAAPLAGRVLLRNITSAAEGVYKCEVSTEAPYFDTDYEEANLSVIEVTNENPTISWLQGQLDWEYDDVFHFKCSMNGTRPASQLTWLINGQPVPSSMVEPHDPVLINSDSSSSSSLTVGSASRYYSAQLGLRFKMQPHLFLSSSSSSSIGDQLELTCVSRVGLRQGNDAVIEGRAKWIVRLSIDGGDGGGIGGGQRQAATAQSNQIAPVDHKWQQEEDDDYDDDQQEGGVITTRRKGNDDVLAATRIRPSSSSDSDDGTAQSPISDSENPSRRTQPVVGSHPGRVNNKSSPISNSSQKTGPAIGLLTLFSSPVAGSLLMILILRSGIGF</sequence>
<evidence type="ECO:0000256" key="3">
    <source>
        <dbReference type="SAM" id="Phobius"/>
    </source>
</evidence>
<dbReference type="Gene3D" id="2.60.40.10">
    <property type="entry name" value="Immunoglobulins"/>
    <property type="match status" value="2"/>
</dbReference>
<evidence type="ECO:0000313" key="5">
    <source>
        <dbReference type="EMBL" id="CAH0109664.1"/>
    </source>
</evidence>
<organism evidence="5 6">
    <name type="scientific">Daphnia galeata</name>
    <dbReference type="NCBI Taxonomy" id="27404"/>
    <lineage>
        <taxon>Eukaryota</taxon>
        <taxon>Metazoa</taxon>
        <taxon>Ecdysozoa</taxon>
        <taxon>Arthropoda</taxon>
        <taxon>Crustacea</taxon>
        <taxon>Branchiopoda</taxon>
        <taxon>Diplostraca</taxon>
        <taxon>Cladocera</taxon>
        <taxon>Anomopoda</taxon>
        <taxon>Daphniidae</taxon>
        <taxon>Daphnia</taxon>
    </lineage>
</organism>
<feature type="domain" description="Ig-like" evidence="4">
    <location>
        <begin position="34"/>
        <end position="149"/>
    </location>
</feature>
<dbReference type="Pfam" id="PF08205">
    <property type="entry name" value="C2-set_2"/>
    <property type="match status" value="1"/>
</dbReference>
<feature type="domain" description="Ig-like" evidence="4">
    <location>
        <begin position="158"/>
        <end position="230"/>
    </location>
</feature>
<keyword evidence="1" id="KW-1015">Disulfide bond</keyword>
<keyword evidence="3" id="KW-1133">Transmembrane helix</keyword>
<evidence type="ECO:0000259" key="4">
    <source>
        <dbReference type="PROSITE" id="PS50835"/>
    </source>
</evidence>
<feature type="region of interest" description="Disordered" evidence="2">
    <location>
        <begin position="318"/>
        <end position="404"/>
    </location>
</feature>
<keyword evidence="6" id="KW-1185">Reference proteome</keyword>
<dbReference type="SUPFAM" id="SSF48726">
    <property type="entry name" value="Immunoglobulin"/>
    <property type="match status" value="2"/>
</dbReference>